<evidence type="ECO:0000259" key="5">
    <source>
        <dbReference type="PROSITE" id="PS50977"/>
    </source>
</evidence>
<protein>
    <submittedName>
        <fullName evidence="6">TetR/AcrR family transcriptional regulator</fullName>
    </submittedName>
</protein>
<dbReference type="SUPFAM" id="SSF46689">
    <property type="entry name" value="Homeodomain-like"/>
    <property type="match status" value="1"/>
</dbReference>
<reference evidence="7" key="1">
    <citation type="journal article" date="2019" name="Int. J. Syst. Evol. Microbiol.">
        <title>The Global Catalogue of Microorganisms (GCM) 10K type strain sequencing project: providing services to taxonomists for standard genome sequencing and annotation.</title>
        <authorList>
            <consortium name="The Broad Institute Genomics Platform"/>
            <consortium name="The Broad Institute Genome Sequencing Center for Infectious Disease"/>
            <person name="Wu L."/>
            <person name="Ma J."/>
        </authorList>
    </citation>
    <scope>NUCLEOTIDE SEQUENCE [LARGE SCALE GENOMIC DNA]</scope>
    <source>
        <strain evidence="7">JCM 17326</strain>
    </source>
</reference>
<keyword evidence="3" id="KW-0804">Transcription</keyword>
<keyword evidence="7" id="KW-1185">Reference proteome</keyword>
<dbReference type="Pfam" id="PF00440">
    <property type="entry name" value="TetR_N"/>
    <property type="match status" value="1"/>
</dbReference>
<dbReference type="InterPro" id="IPR001647">
    <property type="entry name" value="HTH_TetR"/>
</dbReference>
<feature type="domain" description="HTH tetR-type" evidence="5">
    <location>
        <begin position="6"/>
        <end position="66"/>
    </location>
</feature>
<evidence type="ECO:0000313" key="7">
    <source>
        <dbReference type="Proteomes" id="UP001500630"/>
    </source>
</evidence>
<organism evidence="6 7">
    <name type="scientific">Nonomuraea rosea</name>
    <dbReference type="NCBI Taxonomy" id="638574"/>
    <lineage>
        <taxon>Bacteria</taxon>
        <taxon>Bacillati</taxon>
        <taxon>Actinomycetota</taxon>
        <taxon>Actinomycetes</taxon>
        <taxon>Streptosporangiales</taxon>
        <taxon>Streptosporangiaceae</taxon>
        <taxon>Nonomuraea</taxon>
    </lineage>
</organism>
<dbReference type="Proteomes" id="UP001500630">
    <property type="component" value="Unassembled WGS sequence"/>
</dbReference>
<dbReference type="PANTHER" id="PTHR47506">
    <property type="entry name" value="TRANSCRIPTIONAL REGULATORY PROTEIN"/>
    <property type="match status" value="1"/>
</dbReference>
<proteinExistence type="predicted"/>
<gene>
    <name evidence="6" type="ORF">GCM10022419_060510</name>
</gene>
<dbReference type="Gene3D" id="1.10.357.10">
    <property type="entry name" value="Tetracycline Repressor, domain 2"/>
    <property type="match status" value="1"/>
</dbReference>
<keyword evidence="2 4" id="KW-0238">DNA-binding</keyword>
<name>A0ABP6XSE4_9ACTN</name>
<evidence type="ECO:0000313" key="6">
    <source>
        <dbReference type="EMBL" id="GAA3571518.1"/>
    </source>
</evidence>
<comment type="caution">
    <text evidence="6">The sequence shown here is derived from an EMBL/GenBank/DDBJ whole genome shotgun (WGS) entry which is preliminary data.</text>
</comment>
<evidence type="ECO:0000256" key="3">
    <source>
        <dbReference type="ARBA" id="ARBA00023163"/>
    </source>
</evidence>
<feature type="DNA-binding region" description="H-T-H motif" evidence="4">
    <location>
        <begin position="29"/>
        <end position="48"/>
    </location>
</feature>
<dbReference type="SUPFAM" id="SSF48498">
    <property type="entry name" value="Tetracyclin repressor-like, C-terminal domain"/>
    <property type="match status" value="1"/>
</dbReference>
<evidence type="ECO:0000256" key="2">
    <source>
        <dbReference type="ARBA" id="ARBA00023125"/>
    </source>
</evidence>
<dbReference type="PANTHER" id="PTHR47506:SF1">
    <property type="entry name" value="HTH-TYPE TRANSCRIPTIONAL REGULATOR YJDC"/>
    <property type="match status" value="1"/>
</dbReference>
<evidence type="ECO:0000256" key="4">
    <source>
        <dbReference type="PROSITE-ProRule" id="PRU00335"/>
    </source>
</evidence>
<accession>A0ABP6XSE4</accession>
<keyword evidence="1" id="KW-0805">Transcription regulation</keyword>
<dbReference type="InterPro" id="IPR009057">
    <property type="entry name" value="Homeodomain-like_sf"/>
</dbReference>
<dbReference type="Gene3D" id="1.10.10.60">
    <property type="entry name" value="Homeodomain-like"/>
    <property type="match status" value="1"/>
</dbReference>
<dbReference type="EMBL" id="BAABDQ010000014">
    <property type="protein sequence ID" value="GAA3571518.1"/>
    <property type="molecule type" value="Genomic_DNA"/>
</dbReference>
<sequence length="203" mass="21781">MARQRAFDRETALESALRAFWRHGYEATSIAELTAAMGIRPPSLYAAFGDKRRLFEEAVRRYQETYGAFTTRALAEEPTGRQAVERVLRESAAEYARDDHPRGCLIISAAVNCGPESAEVEELLRGFREAAKAAIKGRIDGDVAAGRLAAGTDTAGLAAFFASVIQGMSTQSRDGAGHDELRRIATLAMSAWPAAGTAAVTGT</sequence>
<dbReference type="InterPro" id="IPR036271">
    <property type="entry name" value="Tet_transcr_reg_TetR-rel_C_sf"/>
</dbReference>
<dbReference type="Pfam" id="PF16925">
    <property type="entry name" value="TetR_C_13"/>
    <property type="match status" value="1"/>
</dbReference>
<dbReference type="RefSeq" id="WP_345566944.1">
    <property type="nucleotide sequence ID" value="NZ_BAABDQ010000014.1"/>
</dbReference>
<evidence type="ECO:0000256" key="1">
    <source>
        <dbReference type="ARBA" id="ARBA00023015"/>
    </source>
</evidence>
<dbReference type="InterPro" id="IPR011075">
    <property type="entry name" value="TetR_C"/>
</dbReference>
<dbReference type="PROSITE" id="PS50977">
    <property type="entry name" value="HTH_TETR_2"/>
    <property type="match status" value="1"/>
</dbReference>